<evidence type="ECO:0000256" key="9">
    <source>
        <dbReference type="ARBA" id="ARBA00023315"/>
    </source>
</evidence>
<comment type="similarity">
    <text evidence="3">Belongs to the long-chain O-acyltransferase family.</text>
</comment>
<proteinExistence type="inferred from homology"/>
<dbReference type="GO" id="GO:0001666">
    <property type="term" value="P:response to hypoxia"/>
    <property type="evidence" value="ECO:0007669"/>
    <property type="project" value="TreeGrafter"/>
</dbReference>
<feature type="domain" description="O-acyltransferase WSD1 C-terminal" evidence="13">
    <location>
        <begin position="308"/>
        <end position="453"/>
    </location>
</feature>
<accession>A0A5C9A787</accession>
<evidence type="ECO:0000256" key="8">
    <source>
        <dbReference type="ARBA" id="ARBA00023098"/>
    </source>
</evidence>
<dbReference type="GO" id="GO:0006071">
    <property type="term" value="P:glycerol metabolic process"/>
    <property type="evidence" value="ECO:0007669"/>
    <property type="project" value="UniProtKB-KW"/>
</dbReference>
<dbReference type="PANTHER" id="PTHR31650:SF1">
    <property type="entry name" value="WAX ESTER SYNTHASE_DIACYLGLYCEROL ACYLTRANSFERASE 4-RELATED"/>
    <property type="match status" value="1"/>
</dbReference>
<name>A0A5C9A787_9GAMM</name>
<evidence type="ECO:0000256" key="5">
    <source>
        <dbReference type="ARBA" id="ARBA00022516"/>
    </source>
</evidence>
<organism evidence="14 15">
    <name type="scientific">Parahaliea aestuarii</name>
    <dbReference type="NCBI Taxonomy" id="1852021"/>
    <lineage>
        <taxon>Bacteria</taxon>
        <taxon>Pseudomonadati</taxon>
        <taxon>Pseudomonadota</taxon>
        <taxon>Gammaproteobacteria</taxon>
        <taxon>Cellvibrionales</taxon>
        <taxon>Halieaceae</taxon>
        <taxon>Parahaliea</taxon>
    </lineage>
</organism>
<dbReference type="GO" id="GO:0019432">
    <property type="term" value="P:triglyceride biosynthetic process"/>
    <property type="evidence" value="ECO:0007669"/>
    <property type="project" value="UniProtKB-UniPathway"/>
</dbReference>
<dbReference type="SUPFAM" id="SSF52777">
    <property type="entry name" value="CoA-dependent acyltransferases"/>
    <property type="match status" value="2"/>
</dbReference>
<comment type="catalytic activity">
    <reaction evidence="10">
        <text>an acyl-CoA + a 1,2-diacyl-sn-glycerol = a triacyl-sn-glycerol + CoA</text>
        <dbReference type="Rhea" id="RHEA:10868"/>
        <dbReference type="ChEBI" id="CHEBI:17815"/>
        <dbReference type="ChEBI" id="CHEBI:57287"/>
        <dbReference type="ChEBI" id="CHEBI:58342"/>
        <dbReference type="ChEBI" id="CHEBI:64615"/>
        <dbReference type="EC" id="2.3.1.20"/>
    </reaction>
</comment>
<dbReference type="Proteomes" id="UP000321933">
    <property type="component" value="Unassembled WGS sequence"/>
</dbReference>
<feature type="domain" description="O-acyltransferase WSD1-like N-terminal" evidence="12">
    <location>
        <begin position="6"/>
        <end position="267"/>
    </location>
</feature>
<keyword evidence="6 14" id="KW-0808">Transferase</keyword>
<dbReference type="Pfam" id="PF03007">
    <property type="entry name" value="WS_DGAT_cat"/>
    <property type="match status" value="1"/>
</dbReference>
<dbReference type="GO" id="GO:0071731">
    <property type="term" value="P:response to nitric oxide"/>
    <property type="evidence" value="ECO:0007669"/>
    <property type="project" value="TreeGrafter"/>
</dbReference>
<keyword evidence="15" id="KW-1185">Reference proteome</keyword>
<dbReference type="GO" id="GO:0005886">
    <property type="term" value="C:plasma membrane"/>
    <property type="evidence" value="ECO:0007669"/>
    <property type="project" value="TreeGrafter"/>
</dbReference>
<feature type="compositionally biased region" description="Low complexity" evidence="11">
    <location>
        <begin position="467"/>
        <end position="492"/>
    </location>
</feature>
<evidence type="ECO:0000256" key="10">
    <source>
        <dbReference type="ARBA" id="ARBA00048109"/>
    </source>
</evidence>
<evidence type="ECO:0000256" key="1">
    <source>
        <dbReference type="ARBA" id="ARBA00004771"/>
    </source>
</evidence>
<dbReference type="GO" id="GO:0004144">
    <property type="term" value="F:diacylglycerol O-acyltransferase activity"/>
    <property type="evidence" value="ECO:0007669"/>
    <property type="project" value="UniProtKB-EC"/>
</dbReference>
<dbReference type="NCBIfam" id="TIGR02946">
    <property type="entry name" value="acyl_WS_DGAT"/>
    <property type="match status" value="1"/>
</dbReference>
<dbReference type="EC" id="2.3.1.20" evidence="4"/>
<dbReference type="InterPro" id="IPR004255">
    <property type="entry name" value="O-acyltransferase_WSD1_N"/>
</dbReference>
<gene>
    <name evidence="14" type="ORF">FVW59_04060</name>
</gene>
<evidence type="ECO:0000256" key="6">
    <source>
        <dbReference type="ARBA" id="ARBA00022679"/>
    </source>
</evidence>
<comment type="caution">
    <text evidence="14">The sequence shown here is derived from an EMBL/GenBank/DDBJ whole genome shotgun (WGS) entry which is preliminary data.</text>
</comment>
<evidence type="ECO:0000256" key="2">
    <source>
        <dbReference type="ARBA" id="ARBA00005189"/>
    </source>
</evidence>
<evidence type="ECO:0000256" key="3">
    <source>
        <dbReference type="ARBA" id="ARBA00009587"/>
    </source>
</evidence>
<dbReference type="RefSeq" id="WP_148062921.1">
    <property type="nucleotide sequence ID" value="NZ_VRYZ01000001.1"/>
</dbReference>
<dbReference type="OrthoDB" id="9810950at2"/>
<keyword evidence="5" id="KW-0444">Lipid biosynthesis</keyword>
<dbReference type="UniPathway" id="UPA00282"/>
<keyword evidence="8" id="KW-0443">Lipid metabolism</keyword>
<dbReference type="GO" id="GO:0051701">
    <property type="term" value="P:biological process involved in interaction with host"/>
    <property type="evidence" value="ECO:0007669"/>
    <property type="project" value="TreeGrafter"/>
</dbReference>
<evidence type="ECO:0000259" key="12">
    <source>
        <dbReference type="Pfam" id="PF03007"/>
    </source>
</evidence>
<feature type="region of interest" description="Disordered" evidence="11">
    <location>
        <begin position="467"/>
        <end position="498"/>
    </location>
</feature>
<reference evidence="14 15" key="1">
    <citation type="submission" date="2019-08" db="EMBL/GenBank/DDBJ databases">
        <title>Parahaliea maris sp. nov., isolated from the surface seawater.</title>
        <authorList>
            <person name="Liu Y."/>
        </authorList>
    </citation>
    <scope>NUCLEOTIDE SEQUENCE [LARGE SCALE GENOMIC DNA]</scope>
    <source>
        <strain evidence="14 15">S2-26</strain>
    </source>
</reference>
<keyword evidence="7" id="KW-0319">Glycerol metabolism</keyword>
<evidence type="ECO:0000313" key="15">
    <source>
        <dbReference type="Proteomes" id="UP000321933"/>
    </source>
</evidence>
<dbReference type="AlphaFoldDB" id="A0A5C9A787"/>
<evidence type="ECO:0000256" key="7">
    <source>
        <dbReference type="ARBA" id="ARBA00022798"/>
    </source>
</evidence>
<dbReference type="InterPro" id="IPR014292">
    <property type="entry name" value="Acyl_transf_WS/DGAT"/>
</dbReference>
<comment type="pathway">
    <text evidence="1">Glycerolipid metabolism; triacylglycerol biosynthesis.</text>
</comment>
<keyword evidence="9 14" id="KW-0012">Acyltransferase</keyword>
<dbReference type="EMBL" id="VRYZ01000001">
    <property type="protein sequence ID" value="TXS95081.1"/>
    <property type="molecule type" value="Genomic_DNA"/>
</dbReference>
<evidence type="ECO:0000256" key="4">
    <source>
        <dbReference type="ARBA" id="ARBA00013244"/>
    </source>
</evidence>
<evidence type="ECO:0000256" key="11">
    <source>
        <dbReference type="SAM" id="MobiDB-lite"/>
    </source>
</evidence>
<evidence type="ECO:0000313" key="14">
    <source>
        <dbReference type="EMBL" id="TXS95081.1"/>
    </source>
</evidence>
<dbReference type="PANTHER" id="PTHR31650">
    <property type="entry name" value="O-ACYLTRANSFERASE (WSD1-LIKE) FAMILY PROTEIN"/>
    <property type="match status" value="1"/>
</dbReference>
<dbReference type="InterPro" id="IPR045034">
    <property type="entry name" value="O-acyltransferase_WSD1-like"/>
</dbReference>
<dbReference type="InterPro" id="IPR009721">
    <property type="entry name" value="O-acyltransferase_WSD1_C"/>
</dbReference>
<protein>
    <recommendedName>
        <fullName evidence="4">diacylglycerol O-acyltransferase</fullName>
        <ecNumber evidence="4">2.3.1.20</ecNumber>
    </recommendedName>
</protein>
<evidence type="ECO:0000259" key="13">
    <source>
        <dbReference type="Pfam" id="PF06974"/>
    </source>
</evidence>
<comment type="pathway">
    <text evidence="2">Lipid metabolism.</text>
</comment>
<dbReference type="Pfam" id="PF06974">
    <property type="entry name" value="WS_DGAT_C"/>
    <property type="match status" value="1"/>
</dbReference>
<sequence length="498" mass="54734">MNERVNASDASWLMMESRERPMHVATLLIYTLPTNAGDNYMHDLVAALRDSTDFADPFNRRLQNPALRVLSPPTWIRDYDLDMEFHVRHHALPRPGGERELGMLISRLHSNPMDLARPLWEYHVIENLQDNSFAVYFKMHHSMVDGIAGIRMLQRSMSTSPEDVDTPALWSAHAPSAGMKLKPHRSVFHTLRSLPGTVASFANVGRGLVKLLRASQQADDHVVLPFQTPVSILNHRIQGQRRFATQLYQFDRIKRLSKLAECTVNDIILALCAGALRTFLKELGALPGRPLTAGIPVSLRTADDQGAGSAVSFIIADLATNVADPMRRLQAIATSTRGAKAVLQGLPRDSIEKFSMALMTPYGLQMIAGLEGRTRPVFNVTVSNVPGPQEPLYFRGARLEAMYPVSAVTHGQALNITCYSYAGTMTFGFSGCRDTLPHMQKLAIYTGQALEELEAIYLPRANRTAAASGAKKTAATRPRPKAASSGSGTASSTHKKAN</sequence>